<name>A0A2U1QA68_ARTAN</name>
<protein>
    <submittedName>
        <fullName evidence="1">Uncharacterized protein</fullName>
    </submittedName>
</protein>
<dbReference type="STRING" id="35608.A0A2U1QA68"/>
<proteinExistence type="predicted"/>
<geneLocation type="mitochondrion" evidence="1"/>
<comment type="caution">
    <text evidence="1">The sequence shown here is derived from an EMBL/GenBank/DDBJ whole genome shotgun (WGS) entry which is preliminary data.</text>
</comment>
<evidence type="ECO:0000313" key="1">
    <source>
        <dbReference type="EMBL" id="PWA94832.1"/>
    </source>
</evidence>
<organism evidence="1 2">
    <name type="scientific">Artemisia annua</name>
    <name type="common">Sweet wormwood</name>
    <dbReference type="NCBI Taxonomy" id="35608"/>
    <lineage>
        <taxon>Eukaryota</taxon>
        <taxon>Viridiplantae</taxon>
        <taxon>Streptophyta</taxon>
        <taxon>Embryophyta</taxon>
        <taxon>Tracheophyta</taxon>
        <taxon>Spermatophyta</taxon>
        <taxon>Magnoliopsida</taxon>
        <taxon>eudicotyledons</taxon>
        <taxon>Gunneridae</taxon>
        <taxon>Pentapetalae</taxon>
        <taxon>asterids</taxon>
        <taxon>campanulids</taxon>
        <taxon>Asterales</taxon>
        <taxon>Asteraceae</taxon>
        <taxon>Asteroideae</taxon>
        <taxon>Anthemideae</taxon>
        <taxon>Artemisiinae</taxon>
        <taxon>Artemisia</taxon>
    </lineage>
</organism>
<accession>A0A2U1QA68</accession>
<dbReference type="OrthoDB" id="4092844at2759"/>
<evidence type="ECO:0000313" key="2">
    <source>
        <dbReference type="Proteomes" id="UP000245207"/>
    </source>
</evidence>
<keyword evidence="1" id="KW-0496">Mitochondrion</keyword>
<dbReference type="AlphaFoldDB" id="A0A2U1QA68"/>
<reference evidence="1 2" key="1">
    <citation type="journal article" date="2018" name="Mol. Plant">
        <title>The genome of Artemisia annua provides insight into the evolution of Asteraceae family and artemisinin biosynthesis.</title>
        <authorList>
            <person name="Shen Q."/>
            <person name="Zhang L."/>
            <person name="Liao Z."/>
            <person name="Wang S."/>
            <person name="Yan T."/>
            <person name="Shi P."/>
            <person name="Liu M."/>
            <person name="Fu X."/>
            <person name="Pan Q."/>
            <person name="Wang Y."/>
            <person name="Lv Z."/>
            <person name="Lu X."/>
            <person name="Zhang F."/>
            <person name="Jiang W."/>
            <person name="Ma Y."/>
            <person name="Chen M."/>
            <person name="Hao X."/>
            <person name="Li L."/>
            <person name="Tang Y."/>
            <person name="Lv G."/>
            <person name="Zhou Y."/>
            <person name="Sun X."/>
            <person name="Brodelius P.E."/>
            <person name="Rose J.K.C."/>
            <person name="Tang K."/>
        </authorList>
    </citation>
    <scope>NUCLEOTIDE SEQUENCE [LARGE SCALE GENOMIC DNA]</scope>
    <source>
        <strain evidence="2">cv. Huhao1</strain>
        <tissue evidence="1">Leaf</tissue>
    </source>
</reference>
<dbReference type="EMBL" id="PKPP01000283">
    <property type="protein sequence ID" value="PWA94832.1"/>
    <property type="molecule type" value="Genomic_DNA"/>
</dbReference>
<dbReference type="Proteomes" id="UP000245207">
    <property type="component" value="Unassembled WGS sequence"/>
</dbReference>
<sequence>MAETELRRGYAAYYLLHAREPEQKKEIGSTCTPERNQDQQLHLTELKQQIQAILGSVDQVKAAYRGTSHERPTRSSYFTPGTKQWSFFPHDAHKRMVFVKNLLREERSTLRKGASGESIKSLLIRYELRALRHSDRDPQTDAWDVAFLAACSLPAEDPVSPEIFIINATFILLIHGVVFSTSKKFDYPPLVSNVGWLGLLSVARLGGQRALGCGGAIIAQFPNLMRHRVRTAGNRSMGGLRILLPPQGWLIVRSRLEDPWFWKAHESERYVECATDTR</sequence>
<gene>
    <name evidence="1" type="ORF">CTI12_AA016550</name>
</gene>
<keyword evidence="2" id="KW-1185">Reference proteome</keyword>